<evidence type="ECO:0000256" key="6">
    <source>
        <dbReference type="ARBA" id="ARBA00023136"/>
    </source>
</evidence>
<feature type="transmembrane region" description="Helical" evidence="7">
    <location>
        <begin position="6"/>
        <end position="24"/>
    </location>
</feature>
<evidence type="ECO:0000256" key="1">
    <source>
        <dbReference type="ARBA" id="ARBA00004651"/>
    </source>
</evidence>
<evidence type="ECO:0000256" key="4">
    <source>
        <dbReference type="ARBA" id="ARBA00022692"/>
    </source>
</evidence>
<evidence type="ECO:0000256" key="7">
    <source>
        <dbReference type="SAM" id="Phobius"/>
    </source>
</evidence>
<evidence type="ECO:0000256" key="3">
    <source>
        <dbReference type="ARBA" id="ARBA00022475"/>
    </source>
</evidence>
<dbReference type="PANTHER" id="PTHR33884:SF3">
    <property type="entry name" value="UPF0410 PROTEIN YMGE"/>
    <property type="match status" value="1"/>
</dbReference>
<proteinExistence type="inferred from homology"/>
<name>A0A9X2JIL7_9BACT</name>
<keyword evidence="4 7" id="KW-0812">Transmembrane</keyword>
<feature type="transmembrane region" description="Helical" evidence="7">
    <location>
        <begin position="31"/>
        <end position="53"/>
    </location>
</feature>
<accession>A0A9X2JIL7</accession>
<evidence type="ECO:0000313" key="8">
    <source>
        <dbReference type="EMBL" id="MCO6045823.1"/>
    </source>
</evidence>
<comment type="subcellular location">
    <subcellularLocation>
        <location evidence="1">Cell membrane</location>
        <topology evidence="1">Multi-pass membrane protein</topology>
    </subcellularLocation>
</comment>
<protein>
    <submittedName>
        <fullName evidence="8">GlsB/YeaQ/YmgE family stress response membrane protein</fullName>
    </submittedName>
</protein>
<keyword evidence="5 7" id="KW-1133">Transmembrane helix</keyword>
<organism evidence="8 9">
    <name type="scientific">Aeoliella straminimaris</name>
    <dbReference type="NCBI Taxonomy" id="2954799"/>
    <lineage>
        <taxon>Bacteria</taxon>
        <taxon>Pseudomonadati</taxon>
        <taxon>Planctomycetota</taxon>
        <taxon>Planctomycetia</taxon>
        <taxon>Pirellulales</taxon>
        <taxon>Lacipirellulaceae</taxon>
        <taxon>Aeoliella</taxon>
    </lineage>
</organism>
<dbReference type="EMBL" id="JAMXLR010000061">
    <property type="protein sequence ID" value="MCO6045823.1"/>
    <property type="molecule type" value="Genomic_DNA"/>
</dbReference>
<keyword evidence="9" id="KW-1185">Reference proteome</keyword>
<feature type="transmembrane region" description="Helical" evidence="7">
    <location>
        <begin position="59"/>
        <end position="80"/>
    </location>
</feature>
<dbReference type="RefSeq" id="WP_252853932.1">
    <property type="nucleotide sequence ID" value="NZ_JAMXLR010000061.1"/>
</dbReference>
<comment type="caution">
    <text evidence="8">The sequence shown here is derived from an EMBL/GenBank/DDBJ whole genome shotgun (WGS) entry which is preliminary data.</text>
</comment>
<keyword evidence="6 7" id="KW-0472">Membrane</keyword>
<evidence type="ECO:0000256" key="5">
    <source>
        <dbReference type="ARBA" id="ARBA00022989"/>
    </source>
</evidence>
<dbReference type="AlphaFoldDB" id="A0A9X2JIL7"/>
<dbReference type="PANTHER" id="PTHR33884">
    <property type="entry name" value="UPF0410 PROTEIN YMGE"/>
    <property type="match status" value="1"/>
</dbReference>
<sequence>MFLFHILWFLLIGLAAGWLAGKFTRGGGFGLVGNLVVGVIGAVLGGLVIRLIGFSANGTIAELITATGGAVLFLYLLGWYRKKRQ</sequence>
<dbReference type="GO" id="GO:0005886">
    <property type="term" value="C:plasma membrane"/>
    <property type="evidence" value="ECO:0007669"/>
    <property type="project" value="UniProtKB-SubCell"/>
</dbReference>
<gene>
    <name evidence="8" type="ORF">NG895_18140</name>
</gene>
<evidence type="ECO:0000256" key="2">
    <source>
        <dbReference type="ARBA" id="ARBA00011006"/>
    </source>
</evidence>
<dbReference type="InterPro" id="IPR007341">
    <property type="entry name" value="Transgly_assoc"/>
</dbReference>
<dbReference type="Pfam" id="PF04226">
    <property type="entry name" value="Transgly_assoc"/>
    <property type="match status" value="1"/>
</dbReference>
<comment type="similarity">
    <text evidence="2">Belongs to the UPF0410 family.</text>
</comment>
<dbReference type="Proteomes" id="UP001155241">
    <property type="component" value="Unassembled WGS sequence"/>
</dbReference>
<evidence type="ECO:0000313" key="9">
    <source>
        <dbReference type="Proteomes" id="UP001155241"/>
    </source>
</evidence>
<reference evidence="8" key="1">
    <citation type="submission" date="2022-06" db="EMBL/GenBank/DDBJ databases">
        <title>Aeoliella straminimaris, a novel planctomycete from sediments.</title>
        <authorList>
            <person name="Vitorino I.R."/>
            <person name="Lage O.M."/>
        </authorList>
    </citation>
    <scope>NUCLEOTIDE SEQUENCE</scope>
    <source>
        <strain evidence="8">ICT_H6.2</strain>
    </source>
</reference>
<keyword evidence="3" id="KW-1003">Cell membrane</keyword>